<feature type="transmembrane region" description="Helical" evidence="1">
    <location>
        <begin position="66"/>
        <end position="89"/>
    </location>
</feature>
<comment type="caution">
    <text evidence="2">The sequence shown here is derived from an EMBL/GenBank/DDBJ whole genome shotgun (WGS) entry which is preliminary data.</text>
</comment>
<evidence type="ECO:0000313" key="3">
    <source>
        <dbReference type="Proteomes" id="UP000654304"/>
    </source>
</evidence>
<feature type="transmembrane region" description="Helical" evidence="1">
    <location>
        <begin position="101"/>
        <end position="128"/>
    </location>
</feature>
<dbReference type="EMBL" id="JACOGD010000001">
    <property type="protein sequence ID" value="MBC3930424.1"/>
    <property type="molecule type" value="Genomic_DNA"/>
</dbReference>
<evidence type="ECO:0000256" key="1">
    <source>
        <dbReference type="SAM" id="Phobius"/>
    </source>
</evidence>
<keyword evidence="1" id="KW-0472">Membrane</keyword>
<sequence length="149" mass="16393">MKNYFFEIRWAIALILLNYLVMEAAATWLTEDKINLLFTIGRGLVCIYAGWLVISNSVGGLWKASLTGALLLLIDHVLLKGGTYLWAYFFSPATFPFDGLMAFGGVVISYFVFVWVPMALACLGGIAARTYFKHSGQSHDPGTTPDSAL</sequence>
<proteinExistence type="predicted"/>
<feature type="transmembrane region" description="Helical" evidence="1">
    <location>
        <begin position="36"/>
        <end position="54"/>
    </location>
</feature>
<organism evidence="2 3">
    <name type="scientific">Undibacterium curvum</name>
    <dbReference type="NCBI Taxonomy" id="2762294"/>
    <lineage>
        <taxon>Bacteria</taxon>
        <taxon>Pseudomonadati</taxon>
        <taxon>Pseudomonadota</taxon>
        <taxon>Betaproteobacteria</taxon>
        <taxon>Burkholderiales</taxon>
        <taxon>Oxalobacteraceae</taxon>
        <taxon>Undibacterium</taxon>
    </lineage>
</organism>
<keyword evidence="1" id="KW-1133">Transmembrane helix</keyword>
<reference evidence="2 3" key="1">
    <citation type="submission" date="2020-08" db="EMBL/GenBank/DDBJ databases">
        <title>Novel species isolated from subtropical streams in China.</title>
        <authorList>
            <person name="Lu H."/>
        </authorList>
    </citation>
    <scope>NUCLEOTIDE SEQUENCE [LARGE SCALE GENOMIC DNA]</scope>
    <source>
        <strain evidence="2 3">CY22W</strain>
    </source>
</reference>
<keyword evidence="1" id="KW-0812">Transmembrane</keyword>
<gene>
    <name evidence="2" type="ORF">H8K43_01970</name>
</gene>
<accession>A0ABR7A0I7</accession>
<name>A0ABR7A0I7_9BURK</name>
<keyword evidence="3" id="KW-1185">Reference proteome</keyword>
<protein>
    <submittedName>
        <fullName evidence="2">Uncharacterized protein</fullName>
    </submittedName>
</protein>
<feature type="transmembrane region" description="Helical" evidence="1">
    <location>
        <begin position="12"/>
        <end position="30"/>
    </location>
</feature>
<dbReference type="RefSeq" id="WP_186902300.1">
    <property type="nucleotide sequence ID" value="NZ_JACOGD010000001.1"/>
</dbReference>
<dbReference type="Proteomes" id="UP000654304">
    <property type="component" value="Unassembled WGS sequence"/>
</dbReference>
<evidence type="ECO:0000313" key="2">
    <source>
        <dbReference type="EMBL" id="MBC3930424.1"/>
    </source>
</evidence>